<gene>
    <name evidence="2" type="ORF">FAM09_21170</name>
</gene>
<comment type="caution">
    <text evidence="2">The sequence shown here is derived from an EMBL/GenBank/DDBJ whole genome shotgun (WGS) entry which is preliminary data.</text>
</comment>
<organism evidence="2 3">
    <name type="scientific">Niastella caeni</name>
    <dbReference type="NCBI Taxonomy" id="2569763"/>
    <lineage>
        <taxon>Bacteria</taxon>
        <taxon>Pseudomonadati</taxon>
        <taxon>Bacteroidota</taxon>
        <taxon>Chitinophagia</taxon>
        <taxon>Chitinophagales</taxon>
        <taxon>Chitinophagaceae</taxon>
        <taxon>Niastella</taxon>
    </lineage>
</organism>
<reference evidence="2 3" key="1">
    <citation type="submission" date="2019-04" db="EMBL/GenBank/DDBJ databases">
        <title>Niastella caeni sp. nov., isolated from activated sludge.</title>
        <authorList>
            <person name="Sheng M."/>
        </authorList>
    </citation>
    <scope>NUCLEOTIDE SEQUENCE [LARGE SCALE GENOMIC DNA]</scope>
    <source>
        <strain evidence="2 3">HX-2-15</strain>
    </source>
</reference>
<sequence>MYIKLLLFVVLTGVVLISSAQEAKQEQPVKKGCSCSFSSINQIGVLNGGKGAYFEAQTINGVRYKTWFAGIGVGLDYYFRHGYPVFLDVRKDLLDKPFTPFFYIDGGFHLVNKKIVPESRWYQNVYSNGFYGGAGVGYKVGFRSKFRVLASAGYSYKNVTRKYENVLGCGTPCWEHYYTYKNYLHRFSMKLGVQF</sequence>
<dbReference type="RefSeq" id="WP_136579146.1">
    <property type="nucleotide sequence ID" value="NZ_STFF01000006.1"/>
</dbReference>
<evidence type="ECO:0000313" key="2">
    <source>
        <dbReference type="EMBL" id="THU35905.1"/>
    </source>
</evidence>
<dbReference type="AlphaFoldDB" id="A0A4S8HL76"/>
<keyword evidence="3" id="KW-1185">Reference proteome</keyword>
<name>A0A4S8HL76_9BACT</name>
<keyword evidence="1" id="KW-0732">Signal</keyword>
<proteinExistence type="predicted"/>
<evidence type="ECO:0000256" key="1">
    <source>
        <dbReference type="SAM" id="SignalP"/>
    </source>
</evidence>
<accession>A0A4S8HL76</accession>
<feature type="signal peptide" evidence="1">
    <location>
        <begin position="1"/>
        <end position="20"/>
    </location>
</feature>
<dbReference type="Proteomes" id="UP000306918">
    <property type="component" value="Unassembled WGS sequence"/>
</dbReference>
<evidence type="ECO:0008006" key="4">
    <source>
        <dbReference type="Google" id="ProtNLM"/>
    </source>
</evidence>
<feature type="chain" id="PRO_5020845497" description="Outer membrane protein beta-barrel domain-containing protein" evidence="1">
    <location>
        <begin position="21"/>
        <end position="195"/>
    </location>
</feature>
<dbReference type="EMBL" id="STFF01000006">
    <property type="protein sequence ID" value="THU35905.1"/>
    <property type="molecule type" value="Genomic_DNA"/>
</dbReference>
<dbReference type="OrthoDB" id="647138at2"/>
<evidence type="ECO:0000313" key="3">
    <source>
        <dbReference type="Proteomes" id="UP000306918"/>
    </source>
</evidence>
<protein>
    <recommendedName>
        <fullName evidence="4">Outer membrane protein beta-barrel domain-containing protein</fullName>
    </recommendedName>
</protein>